<feature type="signal peptide" evidence="1">
    <location>
        <begin position="1"/>
        <end position="24"/>
    </location>
</feature>
<dbReference type="Pfam" id="PF04748">
    <property type="entry name" value="Polysacc_deac_2"/>
    <property type="match status" value="1"/>
</dbReference>
<dbReference type="AlphaFoldDB" id="A0A917ASK7"/>
<dbReference type="CDD" id="cd10936">
    <property type="entry name" value="CE4_DAC2"/>
    <property type="match status" value="1"/>
</dbReference>
<organism evidence="2 3">
    <name type="scientific">Priestia taiwanensis</name>
    <dbReference type="NCBI Taxonomy" id="1347902"/>
    <lineage>
        <taxon>Bacteria</taxon>
        <taxon>Bacillati</taxon>
        <taxon>Bacillota</taxon>
        <taxon>Bacilli</taxon>
        <taxon>Bacillales</taxon>
        <taxon>Bacillaceae</taxon>
        <taxon>Priestia</taxon>
    </lineage>
</organism>
<dbReference type="PANTHER" id="PTHR30105">
    <property type="entry name" value="UNCHARACTERIZED YIBQ-RELATED"/>
    <property type="match status" value="1"/>
</dbReference>
<reference evidence="2" key="2">
    <citation type="submission" date="2020-09" db="EMBL/GenBank/DDBJ databases">
        <authorList>
            <person name="Sun Q."/>
            <person name="Zhou Y."/>
        </authorList>
    </citation>
    <scope>NUCLEOTIDE SEQUENCE</scope>
    <source>
        <strain evidence="2">CGMCC 1.12698</strain>
    </source>
</reference>
<dbReference type="Gene3D" id="3.20.20.370">
    <property type="entry name" value="Glycoside hydrolase/deacetylase"/>
    <property type="match status" value="1"/>
</dbReference>
<evidence type="ECO:0000256" key="1">
    <source>
        <dbReference type="SAM" id="SignalP"/>
    </source>
</evidence>
<reference evidence="2" key="1">
    <citation type="journal article" date="2014" name="Int. J. Syst. Evol. Microbiol.">
        <title>Complete genome sequence of Corynebacterium casei LMG S-19264T (=DSM 44701T), isolated from a smear-ripened cheese.</title>
        <authorList>
            <consortium name="US DOE Joint Genome Institute (JGI-PGF)"/>
            <person name="Walter F."/>
            <person name="Albersmeier A."/>
            <person name="Kalinowski J."/>
            <person name="Ruckert C."/>
        </authorList>
    </citation>
    <scope>NUCLEOTIDE SEQUENCE</scope>
    <source>
        <strain evidence="2">CGMCC 1.12698</strain>
    </source>
</reference>
<dbReference type="SUPFAM" id="SSF88713">
    <property type="entry name" value="Glycoside hydrolase/deacetylase"/>
    <property type="match status" value="1"/>
</dbReference>
<evidence type="ECO:0000313" key="3">
    <source>
        <dbReference type="Proteomes" id="UP000605259"/>
    </source>
</evidence>
<name>A0A917ASK7_9BACI</name>
<proteinExistence type="predicted"/>
<dbReference type="Proteomes" id="UP000605259">
    <property type="component" value="Unassembled WGS sequence"/>
</dbReference>
<dbReference type="EMBL" id="BMFK01000001">
    <property type="protein sequence ID" value="GGE70962.1"/>
    <property type="molecule type" value="Genomic_DNA"/>
</dbReference>
<keyword evidence="1" id="KW-0732">Signal</keyword>
<protein>
    <recommendedName>
        <fullName evidence="4">Divergent polysaccharide deacetylase</fullName>
    </recommendedName>
</protein>
<dbReference type="GO" id="GO:0005975">
    <property type="term" value="P:carbohydrate metabolic process"/>
    <property type="evidence" value="ECO:0007669"/>
    <property type="project" value="InterPro"/>
</dbReference>
<dbReference type="InterPro" id="IPR006837">
    <property type="entry name" value="Divergent_DAC"/>
</dbReference>
<sequence length="260" mass="29104">MTKHVVSYLLLFLCMLQPASLVQAETSKHRVALVIDDLGNNMKGTDEILALPIPLTVAVMPFLSTTKEDAIRAHKSGKQIIIHLPMEPKSGKQSWLGPNPITTNLSDEEIRKRVTAAIKSVPHAVGMNNHMGSKATADERVMRIVLQVCKEHRLFFLDSHTNYRSVVGKVAIELGVPYIENQLFLDDIPSYSHVSRQMELLLTKSRNMDKIIAIGHVGRSGMYTSSVLKQYIPRLQETTHPCFVSELLHTKKRTKNVSSS</sequence>
<gene>
    <name evidence="2" type="ORF">GCM10007140_21020</name>
</gene>
<comment type="caution">
    <text evidence="2">The sequence shown here is derived from an EMBL/GenBank/DDBJ whole genome shotgun (WGS) entry which is preliminary data.</text>
</comment>
<keyword evidence="3" id="KW-1185">Reference proteome</keyword>
<evidence type="ECO:0000313" key="2">
    <source>
        <dbReference type="EMBL" id="GGE70962.1"/>
    </source>
</evidence>
<dbReference type="RefSeq" id="WP_188388311.1">
    <property type="nucleotide sequence ID" value="NZ_BMFK01000001.1"/>
</dbReference>
<accession>A0A917ASK7</accession>
<dbReference type="InterPro" id="IPR011330">
    <property type="entry name" value="Glyco_hydro/deAcase_b/a-brl"/>
</dbReference>
<evidence type="ECO:0008006" key="4">
    <source>
        <dbReference type="Google" id="ProtNLM"/>
    </source>
</evidence>
<dbReference type="PANTHER" id="PTHR30105:SF2">
    <property type="entry name" value="DIVERGENT POLYSACCHARIDE DEACETYLASE SUPERFAMILY"/>
    <property type="match status" value="1"/>
</dbReference>
<feature type="chain" id="PRO_5037022960" description="Divergent polysaccharide deacetylase" evidence="1">
    <location>
        <begin position="25"/>
        <end position="260"/>
    </location>
</feature>